<comment type="caution">
    <text evidence="4">The sequence shown here is derived from an EMBL/GenBank/DDBJ whole genome shotgun (WGS) entry which is preliminary data.</text>
</comment>
<dbReference type="Gene3D" id="3.40.190.10">
    <property type="entry name" value="Periplasmic binding protein-like II"/>
    <property type="match status" value="2"/>
</dbReference>
<feature type="domain" description="Solute-binding protein family 3/N-terminal" evidence="3">
    <location>
        <begin position="31"/>
        <end position="250"/>
    </location>
</feature>
<evidence type="ECO:0000256" key="1">
    <source>
        <dbReference type="ARBA" id="ARBA00022729"/>
    </source>
</evidence>
<dbReference type="AlphaFoldDB" id="A0A4Q0SHA5"/>
<evidence type="ECO:0000259" key="3">
    <source>
        <dbReference type="SMART" id="SM00062"/>
    </source>
</evidence>
<evidence type="ECO:0000256" key="2">
    <source>
        <dbReference type="SAM" id="SignalP"/>
    </source>
</evidence>
<evidence type="ECO:0000313" key="4">
    <source>
        <dbReference type="EMBL" id="RXH37797.1"/>
    </source>
</evidence>
<proteinExistence type="predicted"/>
<feature type="chain" id="PRO_5020238574" evidence="2">
    <location>
        <begin position="21"/>
        <end position="254"/>
    </location>
</feature>
<protein>
    <submittedName>
        <fullName evidence="4">ABC transporter substrate-binding protein</fullName>
    </submittedName>
</protein>
<organism evidence="4 5">
    <name type="scientific">Bradyrhizobium nanningense</name>
    <dbReference type="NCBI Taxonomy" id="1325118"/>
    <lineage>
        <taxon>Bacteria</taxon>
        <taxon>Pseudomonadati</taxon>
        <taxon>Pseudomonadota</taxon>
        <taxon>Alphaproteobacteria</taxon>
        <taxon>Hyphomicrobiales</taxon>
        <taxon>Nitrobacteraceae</taxon>
        <taxon>Bradyrhizobium</taxon>
    </lineage>
</organism>
<dbReference type="SMART" id="SM00062">
    <property type="entry name" value="PBPb"/>
    <property type="match status" value="1"/>
</dbReference>
<evidence type="ECO:0000313" key="5">
    <source>
        <dbReference type="Proteomes" id="UP000289546"/>
    </source>
</evidence>
<dbReference type="EMBL" id="LBJQ01000009">
    <property type="protein sequence ID" value="RXH37797.1"/>
    <property type="molecule type" value="Genomic_DNA"/>
</dbReference>
<dbReference type="InterPro" id="IPR001638">
    <property type="entry name" value="Solute-binding_3/MltF_N"/>
</dbReference>
<dbReference type="Proteomes" id="UP000289546">
    <property type="component" value="Unassembled WGS sequence"/>
</dbReference>
<feature type="signal peptide" evidence="2">
    <location>
        <begin position="1"/>
        <end position="20"/>
    </location>
</feature>
<dbReference type="OrthoDB" id="9807888at2"/>
<keyword evidence="5" id="KW-1185">Reference proteome</keyword>
<dbReference type="SUPFAM" id="SSF53850">
    <property type="entry name" value="Periplasmic binding protein-like II"/>
    <property type="match status" value="1"/>
</dbReference>
<reference evidence="4 5" key="1">
    <citation type="submission" date="2015-04" db="EMBL/GenBank/DDBJ databases">
        <title>Comparative genomics of rhizobia nodulating Arachis hypogaea in China.</title>
        <authorList>
            <person name="Li Y."/>
        </authorList>
    </citation>
    <scope>NUCLEOTIDE SEQUENCE [LARGE SCALE GENOMIC DNA]</scope>
    <source>
        <strain evidence="4 5">CCBAU 51757</strain>
    </source>
</reference>
<sequence>MRRVTLVILLMLFGATAASARSLEAIRERGALTLCAHPNALPFASRRDAHPGFQVEIAKALANQLGVSLEQRWVVTSFQYRRADCDIVLDAIADRAALAEVGLRMSRPYQRSGVALAVGANSSAASLADLRPGQRVGVQVGSIASMTLSKRGVQTSPFVFEDEIMDALAQNEIDAAAVTPAAVGWFNQVHPDAQLRRIPAFEDDPDLNWNVAVGMVSPDEQLRQGLDAALEALLANGTLARIYAHYNVELQSPK</sequence>
<dbReference type="PANTHER" id="PTHR35936:SF32">
    <property type="entry name" value="MEMBRANE-BOUND LYTIC MUREIN TRANSGLYCOSYLASE F"/>
    <property type="match status" value="1"/>
</dbReference>
<dbReference type="PANTHER" id="PTHR35936">
    <property type="entry name" value="MEMBRANE-BOUND LYTIC MUREIN TRANSGLYCOSYLASE F"/>
    <property type="match status" value="1"/>
</dbReference>
<name>A0A4Q0SHA5_9BRAD</name>
<gene>
    <name evidence="4" type="ORF">XH99_04775</name>
</gene>
<keyword evidence="1 2" id="KW-0732">Signal</keyword>
<accession>A0A4Q0SHA5</accession>
<dbReference type="Pfam" id="PF00497">
    <property type="entry name" value="SBP_bac_3"/>
    <property type="match status" value="1"/>
</dbReference>